<feature type="compositionally biased region" description="Low complexity" evidence="1">
    <location>
        <begin position="71"/>
        <end position="85"/>
    </location>
</feature>
<feature type="region of interest" description="Disordered" evidence="1">
    <location>
        <begin position="1"/>
        <end position="32"/>
    </location>
</feature>
<feature type="region of interest" description="Disordered" evidence="1">
    <location>
        <begin position="63"/>
        <end position="85"/>
    </location>
</feature>
<keyword evidence="3" id="KW-1185">Reference proteome</keyword>
<reference evidence="2 3" key="1">
    <citation type="journal article" date="2023" name="Plants (Basel)">
        <title>Bridging the Gap: Combining Genomics and Transcriptomics Approaches to Understand Stylosanthes scabra, an Orphan Legume from the Brazilian Caatinga.</title>
        <authorList>
            <person name="Ferreira-Neto J.R.C."/>
            <person name="da Silva M.D."/>
            <person name="Binneck E."/>
            <person name="de Melo N.F."/>
            <person name="da Silva R.H."/>
            <person name="de Melo A.L.T.M."/>
            <person name="Pandolfi V."/>
            <person name="Bustamante F.O."/>
            <person name="Brasileiro-Vidal A.C."/>
            <person name="Benko-Iseppon A.M."/>
        </authorList>
    </citation>
    <scope>NUCLEOTIDE SEQUENCE [LARGE SCALE GENOMIC DNA]</scope>
    <source>
        <tissue evidence="2">Leaves</tissue>
    </source>
</reference>
<feature type="non-terminal residue" evidence="2">
    <location>
        <position position="1"/>
    </location>
</feature>
<sequence>LGKERKRKKEKPSAFKPSSSFSQTQPNLRREPQPLLIPKLCHALFTTIGAPSVVAPSSRLFTGKQSPMQPPSVIAAPSVAAPSIS</sequence>
<dbReference type="Proteomes" id="UP001341840">
    <property type="component" value="Unassembled WGS sequence"/>
</dbReference>
<proteinExistence type="predicted"/>
<organism evidence="2 3">
    <name type="scientific">Stylosanthes scabra</name>
    <dbReference type="NCBI Taxonomy" id="79078"/>
    <lineage>
        <taxon>Eukaryota</taxon>
        <taxon>Viridiplantae</taxon>
        <taxon>Streptophyta</taxon>
        <taxon>Embryophyta</taxon>
        <taxon>Tracheophyta</taxon>
        <taxon>Spermatophyta</taxon>
        <taxon>Magnoliopsida</taxon>
        <taxon>eudicotyledons</taxon>
        <taxon>Gunneridae</taxon>
        <taxon>Pentapetalae</taxon>
        <taxon>rosids</taxon>
        <taxon>fabids</taxon>
        <taxon>Fabales</taxon>
        <taxon>Fabaceae</taxon>
        <taxon>Papilionoideae</taxon>
        <taxon>50 kb inversion clade</taxon>
        <taxon>dalbergioids sensu lato</taxon>
        <taxon>Dalbergieae</taxon>
        <taxon>Pterocarpus clade</taxon>
        <taxon>Stylosanthes</taxon>
    </lineage>
</organism>
<evidence type="ECO:0000256" key="1">
    <source>
        <dbReference type="SAM" id="MobiDB-lite"/>
    </source>
</evidence>
<evidence type="ECO:0008006" key="4">
    <source>
        <dbReference type="Google" id="ProtNLM"/>
    </source>
</evidence>
<gene>
    <name evidence="2" type="ORF">PIB30_094333</name>
</gene>
<accession>A0ABU6UUB2</accession>
<comment type="caution">
    <text evidence="2">The sequence shown here is derived from an EMBL/GenBank/DDBJ whole genome shotgun (WGS) entry which is preliminary data.</text>
</comment>
<evidence type="ECO:0000313" key="2">
    <source>
        <dbReference type="EMBL" id="MED6164882.1"/>
    </source>
</evidence>
<feature type="compositionally biased region" description="Basic residues" evidence="1">
    <location>
        <begin position="1"/>
        <end position="10"/>
    </location>
</feature>
<evidence type="ECO:0000313" key="3">
    <source>
        <dbReference type="Proteomes" id="UP001341840"/>
    </source>
</evidence>
<name>A0ABU6UUB2_9FABA</name>
<protein>
    <recommendedName>
        <fullName evidence="4">Ubinuclein-1</fullName>
    </recommendedName>
</protein>
<dbReference type="EMBL" id="JASCZI010122905">
    <property type="protein sequence ID" value="MED6164882.1"/>
    <property type="molecule type" value="Genomic_DNA"/>
</dbReference>